<gene>
    <name evidence="2" type="ORF">NDU88_007233</name>
</gene>
<evidence type="ECO:0000313" key="2">
    <source>
        <dbReference type="EMBL" id="KAJ1203447.1"/>
    </source>
</evidence>
<comment type="caution">
    <text evidence="2">The sequence shown here is derived from an EMBL/GenBank/DDBJ whole genome shotgun (WGS) entry which is preliminary data.</text>
</comment>
<accession>A0AAV7VT80</accession>
<name>A0AAV7VT80_PLEWA</name>
<organism evidence="2 3">
    <name type="scientific">Pleurodeles waltl</name>
    <name type="common">Iberian ribbed newt</name>
    <dbReference type="NCBI Taxonomy" id="8319"/>
    <lineage>
        <taxon>Eukaryota</taxon>
        <taxon>Metazoa</taxon>
        <taxon>Chordata</taxon>
        <taxon>Craniata</taxon>
        <taxon>Vertebrata</taxon>
        <taxon>Euteleostomi</taxon>
        <taxon>Amphibia</taxon>
        <taxon>Batrachia</taxon>
        <taxon>Caudata</taxon>
        <taxon>Salamandroidea</taxon>
        <taxon>Salamandridae</taxon>
        <taxon>Pleurodelinae</taxon>
        <taxon>Pleurodeles</taxon>
    </lineage>
</organism>
<dbReference type="EMBL" id="JANPWB010000003">
    <property type="protein sequence ID" value="KAJ1203447.1"/>
    <property type="molecule type" value="Genomic_DNA"/>
</dbReference>
<proteinExistence type="predicted"/>
<evidence type="ECO:0000313" key="3">
    <source>
        <dbReference type="Proteomes" id="UP001066276"/>
    </source>
</evidence>
<keyword evidence="3" id="KW-1185">Reference proteome</keyword>
<sequence>MTDRPGSKNTSPEEQSGNPMLQDVLRAITTSRVALEGTIDALATDPTVLRDDHRRSAEKVTTTDMQLKELLPDVNDTTAKTQQMEKQIHDLEL</sequence>
<evidence type="ECO:0000256" key="1">
    <source>
        <dbReference type="SAM" id="MobiDB-lite"/>
    </source>
</evidence>
<dbReference type="Proteomes" id="UP001066276">
    <property type="component" value="Chromosome 2_1"/>
</dbReference>
<feature type="compositionally biased region" description="Polar residues" evidence="1">
    <location>
        <begin position="7"/>
        <end position="19"/>
    </location>
</feature>
<reference evidence="2" key="1">
    <citation type="journal article" date="2022" name="bioRxiv">
        <title>Sequencing and chromosome-scale assembly of the giantPleurodeles waltlgenome.</title>
        <authorList>
            <person name="Brown T."/>
            <person name="Elewa A."/>
            <person name="Iarovenko S."/>
            <person name="Subramanian E."/>
            <person name="Araus A.J."/>
            <person name="Petzold A."/>
            <person name="Susuki M."/>
            <person name="Suzuki K.-i.T."/>
            <person name="Hayashi T."/>
            <person name="Toyoda A."/>
            <person name="Oliveira C."/>
            <person name="Osipova E."/>
            <person name="Leigh N.D."/>
            <person name="Simon A."/>
            <person name="Yun M.H."/>
        </authorList>
    </citation>
    <scope>NUCLEOTIDE SEQUENCE</scope>
    <source>
        <strain evidence="2">20211129_DDA</strain>
        <tissue evidence="2">Liver</tissue>
    </source>
</reference>
<feature type="region of interest" description="Disordered" evidence="1">
    <location>
        <begin position="1"/>
        <end position="20"/>
    </location>
</feature>
<protein>
    <submittedName>
        <fullName evidence="2">Uncharacterized protein</fullName>
    </submittedName>
</protein>
<dbReference type="AlphaFoldDB" id="A0AAV7VT80"/>